<sequence>MDESGWCIILKNGVGEAGLLVHTREPSLVVIVMNLSQQYRLSRSRKDHRWNRQSLQILPGWVHRSALQRLIGSPPSTDTPGWGLAYRLNPATGEVETEWWQW</sequence>
<dbReference type="AlphaFoldDB" id="A0A2T2WKB8"/>
<name>A0A2T2WKB8_9FIRM</name>
<evidence type="ECO:0000313" key="1">
    <source>
        <dbReference type="EMBL" id="PSR22689.1"/>
    </source>
</evidence>
<accession>A0A2T2WKB8</accession>
<gene>
    <name evidence="1" type="ORF">C7B45_05700</name>
</gene>
<organism evidence="1 2">
    <name type="scientific">Sulfobacillus acidophilus</name>
    <dbReference type="NCBI Taxonomy" id="53633"/>
    <lineage>
        <taxon>Bacteria</taxon>
        <taxon>Bacillati</taxon>
        <taxon>Bacillota</taxon>
        <taxon>Clostridia</taxon>
        <taxon>Eubacteriales</taxon>
        <taxon>Clostridiales Family XVII. Incertae Sedis</taxon>
        <taxon>Sulfobacillus</taxon>
    </lineage>
</organism>
<protein>
    <submittedName>
        <fullName evidence="1">Uncharacterized protein</fullName>
    </submittedName>
</protein>
<dbReference type="EMBL" id="PXYV01000013">
    <property type="protein sequence ID" value="PSR22689.1"/>
    <property type="molecule type" value="Genomic_DNA"/>
</dbReference>
<proteinExistence type="predicted"/>
<reference evidence="1 2" key="1">
    <citation type="journal article" date="2014" name="BMC Genomics">
        <title>Comparison of environmental and isolate Sulfobacillus genomes reveals diverse carbon, sulfur, nitrogen, and hydrogen metabolisms.</title>
        <authorList>
            <person name="Justice N.B."/>
            <person name="Norman A."/>
            <person name="Brown C.T."/>
            <person name="Singh A."/>
            <person name="Thomas B.C."/>
            <person name="Banfield J.F."/>
        </authorList>
    </citation>
    <scope>NUCLEOTIDE SEQUENCE [LARGE SCALE GENOMIC DNA]</scope>
    <source>
        <strain evidence="1">AMDSBA3</strain>
    </source>
</reference>
<comment type="caution">
    <text evidence="1">The sequence shown here is derived from an EMBL/GenBank/DDBJ whole genome shotgun (WGS) entry which is preliminary data.</text>
</comment>
<evidence type="ECO:0000313" key="2">
    <source>
        <dbReference type="Proteomes" id="UP000241848"/>
    </source>
</evidence>
<dbReference type="Proteomes" id="UP000241848">
    <property type="component" value="Unassembled WGS sequence"/>
</dbReference>